<proteinExistence type="predicted"/>
<keyword evidence="2" id="KW-1185">Reference proteome</keyword>
<reference evidence="1" key="1">
    <citation type="submission" date="2019-10" db="EMBL/GenBank/DDBJ databases">
        <authorList>
            <consortium name="DOE Joint Genome Institute"/>
            <person name="Kuo A."/>
            <person name="Miyauchi S."/>
            <person name="Kiss E."/>
            <person name="Drula E."/>
            <person name="Kohler A."/>
            <person name="Sanchez-Garcia M."/>
            <person name="Andreopoulos B."/>
            <person name="Barry K.W."/>
            <person name="Bonito G."/>
            <person name="Buee M."/>
            <person name="Carver A."/>
            <person name="Chen C."/>
            <person name="Cichocki N."/>
            <person name="Clum A."/>
            <person name="Culley D."/>
            <person name="Crous P.W."/>
            <person name="Fauchery L."/>
            <person name="Girlanda M."/>
            <person name="Hayes R."/>
            <person name="Keri Z."/>
            <person name="LaButti K."/>
            <person name="Lipzen A."/>
            <person name="Lombard V."/>
            <person name="Magnuson J."/>
            <person name="Maillard F."/>
            <person name="Morin E."/>
            <person name="Murat C."/>
            <person name="Nolan M."/>
            <person name="Ohm R."/>
            <person name="Pangilinan J."/>
            <person name="Pereira M."/>
            <person name="Perotto S."/>
            <person name="Peter M."/>
            <person name="Riley R."/>
            <person name="Sitrit Y."/>
            <person name="Stielow B."/>
            <person name="Szollosi G."/>
            <person name="Zifcakova L."/>
            <person name="Stursova M."/>
            <person name="Spatafora J.W."/>
            <person name="Tedersoo L."/>
            <person name="Vaario L.-M."/>
            <person name="Yamada A."/>
            <person name="Yan M."/>
            <person name="Wang P."/>
            <person name="Xu J."/>
            <person name="Bruns T."/>
            <person name="Baldrian P."/>
            <person name="Vilgalys R."/>
            <person name="Henrissat B."/>
            <person name="Grigoriev I.V."/>
            <person name="Hibbett D."/>
            <person name="Nagy L.G."/>
            <person name="Martin F.M."/>
        </authorList>
    </citation>
    <scope>NUCLEOTIDE SEQUENCE</scope>
    <source>
        <strain evidence="1">Prilba</strain>
    </source>
</reference>
<name>A0A9P5TC52_9AGAM</name>
<dbReference type="EMBL" id="WHVB01000004">
    <property type="protein sequence ID" value="KAF8484040.1"/>
    <property type="molecule type" value="Genomic_DNA"/>
</dbReference>
<dbReference type="Proteomes" id="UP000759537">
    <property type="component" value="Unassembled WGS sequence"/>
</dbReference>
<dbReference type="SUPFAM" id="SSF52047">
    <property type="entry name" value="RNI-like"/>
    <property type="match status" value="1"/>
</dbReference>
<gene>
    <name evidence="1" type="ORF">DFH94DRAFT_690535</name>
</gene>
<dbReference type="Gene3D" id="3.80.10.10">
    <property type="entry name" value="Ribonuclease Inhibitor"/>
    <property type="match status" value="1"/>
</dbReference>
<sequence length="583" mass="66977">MSLPIQIAEAINTRVGDAYDIEECSLRTLVCKTLVSSVKRWERRMRDLCRLQFHESRDTTHESHEPESNHNPAGHGVTRHAAWNSIKIKIKSSPKLTINDLPDELLIEIFDFYRQRCHLWNWGHKWFRLIHVCKRWRTVMFVSASRLDLRFFLTPPKKGDMETIMSHFPPLPIDIDYDNVDILDRRNAVNINHLYAALKRPNRIRQITLWGSNKDLDDLFIATKYPLPALEGLNLRGEDDIEVNIPATFLKGSNLQLRTLKLDHVSLLSISRLLSSVPALTYLSLAFDCNVRPELAISHLSYLQGMPFLRHLELYITCLTLHLALPTNAQERFTLPKLASFRYRGQSAFLNTFVFRFTAPSLRGVDIKLRDSNVIDPSILHLSRFIEDIAEHCHAVQVVIERYSFRLLLRGPSKYAGHHSLYFELTTKPFHESMMQISGPFSAKLITAEELSFCFVDDRVVGVIPWRQFLMQFPSVKALRIYGDNNRGIASALYQSSLLHRDHGGYNLAFLPALEEIELCMGEIDLIKLFRGPYSTPEGRASELAAFEPFVSARQQAGIQVKVVANMRSLHFLERGLAFNLSE</sequence>
<dbReference type="AlphaFoldDB" id="A0A9P5TC52"/>
<evidence type="ECO:0008006" key="3">
    <source>
        <dbReference type="Google" id="ProtNLM"/>
    </source>
</evidence>
<dbReference type="InterPro" id="IPR032675">
    <property type="entry name" value="LRR_dom_sf"/>
</dbReference>
<dbReference type="Gene3D" id="1.20.1280.50">
    <property type="match status" value="1"/>
</dbReference>
<comment type="caution">
    <text evidence="1">The sequence shown here is derived from an EMBL/GenBank/DDBJ whole genome shotgun (WGS) entry which is preliminary data.</text>
</comment>
<protein>
    <recommendedName>
        <fullName evidence="3">F-box domain-containing protein</fullName>
    </recommendedName>
</protein>
<dbReference type="OrthoDB" id="3365698at2759"/>
<organism evidence="1 2">
    <name type="scientific">Russula ochroleuca</name>
    <dbReference type="NCBI Taxonomy" id="152965"/>
    <lineage>
        <taxon>Eukaryota</taxon>
        <taxon>Fungi</taxon>
        <taxon>Dikarya</taxon>
        <taxon>Basidiomycota</taxon>
        <taxon>Agaricomycotina</taxon>
        <taxon>Agaricomycetes</taxon>
        <taxon>Russulales</taxon>
        <taxon>Russulaceae</taxon>
        <taxon>Russula</taxon>
    </lineage>
</organism>
<evidence type="ECO:0000313" key="2">
    <source>
        <dbReference type="Proteomes" id="UP000759537"/>
    </source>
</evidence>
<reference evidence="1" key="2">
    <citation type="journal article" date="2020" name="Nat. Commun.">
        <title>Large-scale genome sequencing of mycorrhizal fungi provides insights into the early evolution of symbiotic traits.</title>
        <authorList>
            <person name="Miyauchi S."/>
            <person name="Kiss E."/>
            <person name="Kuo A."/>
            <person name="Drula E."/>
            <person name="Kohler A."/>
            <person name="Sanchez-Garcia M."/>
            <person name="Morin E."/>
            <person name="Andreopoulos B."/>
            <person name="Barry K.W."/>
            <person name="Bonito G."/>
            <person name="Buee M."/>
            <person name="Carver A."/>
            <person name="Chen C."/>
            <person name="Cichocki N."/>
            <person name="Clum A."/>
            <person name="Culley D."/>
            <person name="Crous P.W."/>
            <person name="Fauchery L."/>
            <person name="Girlanda M."/>
            <person name="Hayes R.D."/>
            <person name="Keri Z."/>
            <person name="LaButti K."/>
            <person name="Lipzen A."/>
            <person name="Lombard V."/>
            <person name="Magnuson J."/>
            <person name="Maillard F."/>
            <person name="Murat C."/>
            <person name="Nolan M."/>
            <person name="Ohm R.A."/>
            <person name="Pangilinan J."/>
            <person name="Pereira M.F."/>
            <person name="Perotto S."/>
            <person name="Peter M."/>
            <person name="Pfister S."/>
            <person name="Riley R."/>
            <person name="Sitrit Y."/>
            <person name="Stielow J.B."/>
            <person name="Szollosi G."/>
            <person name="Zifcakova L."/>
            <person name="Stursova M."/>
            <person name="Spatafora J.W."/>
            <person name="Tedersoo L."/>
            <person name="Vaario L.M."/>
            <person name="Yamada A."/>
            <person name="Yan M."/>
            <person name="Wang P."/>
            <person name="Xu J."/>
            <person name="Bruns T."/>
            <person name="Baldrian P."/>
            <person name="Vilgalys R."/>
            <person name="Dunand C."/>
            <person name="Henrissat B."/>
            <person name="Grigoriev I.V."/>
            <person name="Hibbett D."/>
            <person name="Nagy L.G."/>
            <person name="Martin F.M."/>
        </authorList>
    </citation>
    <scope>NUCLEOTIDE SEQUENCE</scope>
    <source>
        <strain evidence="1">Prilba</strain>
    </source>
</reference>
<evidence type="ECO:0000313" key="1">
    <source>
        <dbReference type="EMBL" id="KAF8484040.1"/>
    </source>
</evidence>
<accession>A0A9P5TC52</accession>